<accession>A0A7C0Y968</accession>
<comment type="cofactor">
    <cofactor evidence="1">
        <name>Mg(2+)</name>
        <dbReference type="ChEBI" id="CHEBI:18420"/>
    </cofactor>
</comment>
<dbReference type="Pfam" id="PF00348">
    <property type="entry name" value="polyprenyl_synt"/>
    <property type="match status" value="1"/>
</dbReference>
<dbReference type="InterPro" id="IPR000092">
    <property type="entry name" value="Polyprenyl_synt"/>
</dbReference>
<sequence>MSQWSERGRGALKEILAYYRDDLAAAEEIINGNIHSTIKVIPELSSYIFESGGKRFRPLLVIASAALCGYRGPKAHVAACVAEYIHTATLLHDDVVDESDTRRGRASANNIWGNEASVLVGDFLLARAFQMMVQNLDSQSLQVMAQTCMHLAEGEILQLLKSFDVGTTVEDYYSIIFGKTAALISACCEVGALISGEEGARREALKRYGQEIGYAFQIVDDCLDVVGNPEKTGKPLGNDLKEGKLTLPILLALERSTREEKKKVRDALLADEFKPQLFVQVREVVEKYRGVEQARERAREHAARAIEYLEVFEDGLEREYLIAMARFIVERDM</sequence>
<dbReference type="AlphaFoldDB" id="A0A7C0Y968"/>
<comment type="caution">
    <text evidence="7">The sequence shown here is derived from an EMBL/GenBank/DDBJ whole genome shotgun (WGS) entry which is preliminary data.</text>
</comment>
<dbReference type="Gene3D" id="1.10.600.10">
    <property type="entry name" value="Farnesyl Diphosphate Synthase"/>
    <property type="match status" value="1"/>
</dbReference>
<dbReference type="InterPro" id="IPR033749">
    <property type="entry name" value="Polyprenyl_synt_CS"/>
</dbReference>
<protein>
    <submittedName>
        <fullName evidence="7">Polyprenyl synthetase family protein</fullName>
    </submittedName>
</protein>
<keyword evidence="5" id="KW-0460">Magnesium</keyword>
<reference evidence="7" key="1">
    <citation type="journal article" date="2020" name="mSystems">
        <title>Genome- and Community-Level Interaction Insights into Carbon Utilization and Element Cycling Functions of Hydrothermarchaeota in Hydrothermal Sediment.</title>
        <authorList>
            <person name="Zhou Z."/>
            <person name="Liu Y."/>
            <person name="Xu W."/>
            <person name="Pan J."/>
            <person name="Luo Z.H."/>
            <person name="Li M."/>
        </authorList>
    </citation>
    <scope>NUCLEOTIDE SEQUENCE [LARGE SCALE GENOMIC DNA]</scope>
    <source>
        <strain evidence="7">HyVt-115</strain>
    </source>
</reference>
<dbReference type="GO" id="GO:0046872">
    <property type="term" value="F:metal ion binding"/>
    <property type="evidence" value="ECO:0007669"/>
    <property type="project" value="UniProtKB-KW"/>
</dbReference>
<dbReference type="SUPFAM" id="SSF48576">
    <property type="entry name" value="Terpenoid synthases"/>
    <property type="match status" value="1"/>
</dbReference>
<dbReference type="InterPro" id="IPR008949">
    <property type="entry name" value="Isoprenoid_synthase_dom_sf"/>
</dbReference>
<dbReference type="PANTHER" id="PTHR12001:SF69">
    <property type="entry name" value="ALL TRANS-POLYPRENYL-DIPHOSPHATE SYNTHASE PDSS1"/>
    <property type="match status" value="1"/>
</dbReference>
<evidence type="ECO:0000256" key="4">
    <source>
        <dbReference type="ARBA" id="ARBA00022723"/>
    </source>
</evidence>
<dbReference type="GO" id="GO:0008299">
    <property type="term" value="P:isoprenoid biosynthetic process"/>
    <property type="evidence" value="ECO:0007669"/>
    <property type="project" value="InterPro"/>
</dbReference>
<evidence type="ECO:0000256" key="6">
    <source>
        <dbReference type="RuleBase" id="RU004466"/>
    </source>
</evidence>
<gene>
    <name evidence="7" type="ORF">ENF32_03395</name>
</gene>
<evidence type="ECO:0000256" key="5">
    <source>
        <dbReference type="ARBA" id="ARBA00022842"/>
    </source>
</evidence>
<keyword evidence="4" id="KW-0479">Metal-binding</keyword>
<dbReference type="GO" id="GO:0004659">
    <property type="term" value="F:prenyltransferase activity"/>
    <property type="evidence" value="ECO:0007669"/>
    <property type="project" value="InterPro"/>
</dbReference>
<comment type="similarity">
    <text evidence="2 6">Belongs to the FPP/GGPP synthase family.</text>
</comment>
<dbReference type="PANTHER" id="PTHR12001">
    <property type="entry name" value="GERANYLGERANYL PYROPHOSPHATE SYNTHASE"/>
    <property type="match status" value="1"/>
</dbReference>
<dbReference type="Proteomes" id="UP000885690">
    <property type="component" value="Unassembled WGS sequence"/>
</dbReference>
<proteinExistence type="inferred from homology"/>
<evidence type="ECO:0000256" key="2">
    <source>
        <dbReference type="ARBA" id="ARBA00006706"/>
    </source>
</evidence>
<dbReference type="SFLD" id="SFLDS00005">
    <property type="entry name" value="Isoprenoid_Synthase_Type_I"/>
    <property type="match status" value="1"/>
</dbReference>
<evidence type="ECO:0000313" key="7">
    <source>
        <dbReference type="EMBL" id="HDD53096.1"/>
    </source>
</evidence>
<keyword evidence="3 6" id="KW-0808">Transferase</keyword>
<evidence type="ECO:0000256" key="1">
    <source>
        <dbReference type="ARBA" id="ARBA00001946"/>
    </source>
</evidence>
<dbReference type="EMBL" id="DQWS01000129">
    <property type="protein sequence ID" value="HDD53096.1"/>
    <property type="molecule type" value="Genomic_DNA"/>
</dbReference>
<dbReference type="CDD" id="cd00685">
    <property type="entry name" value="Trans_IPPS_HT"/>
    <property type="match status" value="1"/>
</dbReference>
<name>A0A7C0Y968_9BACT</name>
<dbReference type="PROSITE" id="PS00723">
    <property type="entry name" value="POLYPRENYL_SYNTHASE_1"/>
    <property type="match status" value="1"/>
</dbReference>
<evidence type="ECO:0000256" key="3">
    <source>
        <dbReference type="ARBA" id="ARBA00022679"/>
    </source>
</evidence>
<organism evidence="7">
    <name type="scientific">Thermosulfidibacter takaii</name>
    <dbReference type="NCBI Taxonomy" id="412593"/>
    <lineage>
        <taxon>Bacteria</taxon>
        <taxon>Pseudomonadati</taxon>
        <taxon>Thermosulfidibacterota</taxon>
        <taxon>Thermosulfidibacteria</taxon>
        <taxon>Thermosulfidibacterales</taxon>
        <taxon>Thermosulfidibacteraceae</taxon>
    </lineage>
</organism>